<feature type="transmembrane region" description="Helical" evidence="7">
    <location>
        <begin position="248"/>
        <end position="274"/>
    </location>
</feature>
<evidence type="ECO:0000256" key="2">
    <source>
        <dbReference type="ARBA" id="ARBA00022692"/>
    </source>
</evidence>
<feature type="transmembrane region" description="Helical" evidence="7">
    <location>
        <begin position="213"/>
        <end position="236"/>
    </location>
</feature>
<feature type="transmembrane region" description="Helical" evidence="7">
    <location>
        <begin position="44"/>
        <end position="67"/>
    </location>
</feature>
<evidence type="ECO:0000259" key="8">
    <source>
        <dbReference type="Pfam" id="PF20684"/>
    </source>
</evidence>
<dbReference type="EMBL" id="ML977626">
    <property type="protein sequence ID" value="KAF1996320.1"/>
    <property type="molecule type" value="Genomic_DNA"/>
</dbReference>
<organism evidence="9 10">
    <name type="scientific">Amniculicola lignicola CBS 123094</name>
    <dbReference type="NCBI Taxonomy" id="1392246"/>
    <lineage>
        <taxon>Eukaryota</taxon>
        <taxon>Fungi</taxon>
        <taxon>Dikarya</taxon>
        <taxon>Ascomycota</taxon>
        <taxon>Pezizomycotina</taxon>
        <taxon>Dothideomycetes</taxon>
        <taxon>Pleosporomycetidae</taxon>
        <taxon>Pleosporales</taxon>
        <taxon>Amniculicolaceae</taxon>
        <taxon>Amniculicola</taxon>
    </lineage>
</organism>
<dbReference type="PANTHER" id="PTHR33048:SF129">
    <property type="entry name" value="INTEGRAL MEMBRANE PROTEIN-RELATED"/>
    <property type="match status" value="1"/>
</dbReference>
<evidence type="ECO:0000256" key="3">
    <source>
        <dbReference type="ARBA" id="ARBA00022989"/>
    </source>
</evidence>
<evidence type="ECO:0000256" key="6">
    <source>
        <dbReference type="SAM" id="MobiDB-lite"/>
    </source>
</evidence>
<evidence type="ECO:0000256" key="5">
    <source>
        <dbReference type="ARBA" id="ARBA00038359"/>
    </source>
</evidence>
<keyword evidence="3 7" id="KW-1133">Transmembrane helix</keyword>
<dbReference type="PANTHER" id="PTHR33048">
    <property type="entry name" value="PTH11-LIKE INTEGRAL MEMBRANE PROTEIN (AFU_ORTHOLOGUE AFUA_5G11245)"/>
    <property type="match status" value="1"/>
</dbReference>
<proteinExistence type="inferred from homology"/>
<feature type="domain" description="Rhodopsin" evidence="8">
    <location>
        <begin position="63"/>
        <end position="312"/>
    </location>
</feature>
<comment type="subcellular location">
    <subcellularLocation>
        <location evidence="1">Membrane</location>
        <topology evidence="1">Multi-pass membrane protein</topology>
    </subcellularLocation>
</comment>
<accession>A0A6A5W3E2</accession>
<dbReference type="Pfam" id="PF20684">
    <property type="entry name" value="Fung_rhodopsin"/>
    <property type="match status" value="1"/>
</dbReference>
<evidence type="ECO:0000313" key="10">
    <source>
        <dbReference type="Proteomes" id="UP000799779"/>
    </source>
</evidence>
<feature type="transmembrane region" description="Helical" evidence="7">
    <location>
        <begin position="123"/>
        <end position="146"/>
    </location>
</feature>
<feature type="compositionally biased region" description="Basic and acidic residues" evidence="6">
    <location>
        <begin position="442"/>
        <end position="453"/>
    </location>
</feature>
<sequence length="453" mass="49952">MSGDAVALLAHADLFKRAGGLTPPPEVALSWPAPNYINPETKGWGGPIVLMVVLGITATIFSARVWARVVVARNAGLDDLLMGIAMVPLIGLTVATILANRQYGFQWHSWDQTATTFVTSRQIALVIEILYLTSTSLIKISILCFYRRITSGSISKVFVYWVWGSIVFVIVYCITFIFTIVFSCVPVEGYWHMFDLAWRLKHELKCHNEGAEIVSVVVISTLQDFVICALPIVLVWNLQIPRRQKAALIGIFGLGLLTCVCGIMRTYYAIYVYYFTYDITWWANPGWVWTALEADLGVICASAPALKIFFRRYFNLSANRSNGYGNSYQMKNRTPTFGSKLGSKISSKISAGKGNSNIDSGRWGASSPAPMEGIKISRGLDVTIEQRDDGMYHGDSESVKGLTALPSPAYTPKNPLTSWLNGSQSQTICTAYRSDSSASGGSRRERDIERGPG</sequence>
<feature type="transmembrane region" description="Helical" evidence="7">
    <location>
        <begin position="79"/>
        <end position="103"/>
    </location>
</feature>
<evidence type="ECO:0000256" key="7">
    <source>
        <dbReference type="SAM" id="Phobius"/>
    </source>
</evidence>
<feature type="transmembrane region" description="Helical" evidence="7">
    <location>
        <begin position="286"/>
        <end position="310"/>
    </location>
</feature>
<keyword evidence="4 7" id="KW-0472">Membrane</keyword>
<feature type="region of interest" description="Disordered" evidence="6">
    <location>
        <begin position="430"/>
        <end position="453"/>
    </location>
</feature>
<name>A0A6A5W3E2_9PLEO</name>
<dbReference type="InterPro" id="IPR049326">
    <property type="entry name" value="Rhodopsin_dom_fungi"/>
</dbReference>
<reference evidence="9" key="1">
    <citation type="journal article" date="2020" name="Stud. Mycol.">
        <title>101 Dothideomycetes genomes: a test case for predicting lifestyles and emergence of pathogens.</title>
        <authorList>
            <person name="Haridas S."/>
            <person name="Albert R."/>
            <person name="Binder M."/>
            <person name="Bloem J."/>
            <person name="Labutti K."/>
            <person name="Salamov A."/>
            <person name="Andreopoulos B."/>
            <person name="Baker S."/>
            <person name="Barry K."/>
            <person name="Bills G."/>
            <person name="Bluhm B."/>
            <person name="Cannon C."/>
            <person name="Castanera R."/>
            <person name="Culley D."/>
            <person name="Daum C."/>
            <person name="Ezra D."/>
            <person name="Gonzalez J."/>
            <person name="Henrissat B."/>
            <person name="Kuo A."/>
            <person name="Liang C."/>
            <person name="Lipzen A."/>
            <person name="Lutzoni F."/>
            <person name="Magnuson J."/>
            <person name="Mondo S."/>
            <person name="Nolan M."/>
            <person name="Ohm R."/>
            <person name="Pangilinan J."/>
            <person name="Park H.-J."/>
            <person name="Ramirez L."/>
            <person name="Alfaro M."/>
            <person name="Sun H."/>
            <person name="Tritt A."/>
            <person name="Yoshinaga Y."/>
            <person name="Zwiers L.-H."/>
            <person name="Turgeon B."/>
            <person name="Goodwin S."/>
            <person name="Spatafora J."/>
            <person name="Crous P."/>
            <person name="Grigoriev I."/>
        </authorList>
    </citation>
    <scope>NUCLEOTIDE SEQUENCE</scope>
    <source>
        <strain evidence="9">CBS 123094</strain>
    </source>
</reference>
<dbReference type="AlphaFoldDB" id="A0A6A5W3E2"/>
<dbReference type="Proteomes" id="UP000799779">
    <property type="component" value="Unassembled WGS sequence"/>
</dbReference>
<feature type="transmembrane region" description="Helical" evidence="7">
    <location>
        <begin position="158"/>
        <end position="182"/>
    </location>
</feature>
<dbReference type="OrthoDB" id="5329176at2759"/>
<keyword evidence="2 7" id="KW-0812">Transmembrane</keyword>
<evidence type="ECO:0000256" key="4">
    <source>
        <dbReference type="ARBA" id="ARBA00023136"/>
    </source>
</evidence>
<comment type="similarity">
    <text evidence="5">Belongs to the SAT4 family.</text>
</comment>
<dbReference type="GO" id="GO:0016020">
    <property type="term" value="C:membrane"/>
    <property type="evidence" value="ECO:0007669"/>
    <property type="project" value="UniProtKB-SubCell"/>
</dbReference>
<evidence type="ECO:0000256" key="1">
    <source>
        <dbReference type="ARBA" id="ARBA00004141"/>
    </source>
</evidence>
<gene>
    <name evidence="9" type="ORF">P154DRAFT_498638</name>
</gene>
<protein>
    <recommendedName>
        <fullName evidence="8">Rhodopsin domain-containing protein</fullName>
    </recommendedName>
</protein>
<evidence type="ECO:0000313" key="9">
    <source>
        <dbReference type="EMBL" id="KAF1996320.1"/>
    </source>
</evidence>
<keyword evidence="10" id="KW-1185">Reference proteome</keyword>
<dbReference type="InterPro" id="IPR052337">
    <property type="entry name" value="SAT4-like"/>
</dbReference>